<comment type="caution">
    <text evidence="12">The sequence shown here is derived from an EMBL/GenBank/DDBJ whole genome shotgun (WGS) entry which is preliminary data.</text>
</comment>
<evidence type="ECO:0000256" key="7">
    <source>
        <dbReference type="ARBA" id="ARBA00022989"/>
    </source>
</evidence>
<feature type="transmembrane region" description="Helical" evidence="11">
    <location>
        <begin position="117"/>
        <end position="139"/>
    </location>
</feature>
<dbReference type="AlphaFoldDB" id="A0A9N8V596"/>
<dbReference type="Proteomes" id="UP000789706">
    <property type="component" value="Unassembled WGS sequence"/>
</dbReference>
<keyword evidence="7 11" id="KW-1133">Transmembrane helix</keyword>
<comment type="subcellular location">
    <subcellularLocation>
        <location evidence="1 11">Endoplasmic reticulum membrane</location>
        <topology evidence="1 11">Multi-pass membrane protein</topology>
    </subcellularLocation>
</comment>
<feature type="transmembrane region" description="Helical" evidence="11">
    <location>
        <begin position="145"/>
        <end position="167"/>
    </location>
</feature>
<dbReference type="InterPro" id="IPR007594">
    <property type="entry name" value="RFT1"/>
</dbReference>
<dbReference type="GO" id="GO:0034203">
    <property type="term" value="P:glycolipid translocation"/>
    <property type="evidence" value="ECO:0007669"/>
    <property type="project" value="TreeGrafter"/>
</dbReference>
<dbReference type="EMBL" id="CAJVPK010000074">
    <property type="protein sequence ID" value="CAG8443330.1"/>
    <property type="molecule type" value="Genomic_DNA"/>
</dbReference>
<evidence type="ECO:0000256" key="11">
    <source>
        <dbReference type="RuleBase" id="RU365067"/>
    </source>
</evidence>
<reference evidence="12" key="1">
    <citation type="submission" date="2021-06" db="EMBL/GenBank/DDBJ databases">
        <authorList>
            <person name="Kallberg Y."/>
            <person name="Tangrot J."/>
            <person name="Rosling A."/>
        </authorList>
    </citation>
    <scope>NUCLEOTIDE SEQUENCE</scope>
    <source>
        <strain evidence="12">AZ414A</strain>
    </source>
</reference>
<evidence type="ECO:0000256" key="10">
    <source>
        <dbReference type="ARBA" id="ARBA00045912"/>
    </source>
</evidence>
<evidence type="ECO:0000256" key="8">
    <source>
        <dbReference type="ARBA" id="ARBA00023136"/>
    </source>
</evidence>
<dbReference type="OrthoDB" id="9979195at2759"/>
<comment type="function">
    <text evidence="10 11">Intramembrane glycolipid transporter that operates in the biosynthetic pathway of dolichol-linked oligosaccharides, the glycan precursors employed in protein asparagine (N)-glycosylation. The sequential addition of sugars to dolichol pyrophosphate produces dolichol-linked oligosaccharides containing fourteen sugars, including two GlcNAcs, nine mannoses and three glucoses. Once assembled, the oligosaccharide is transferred from the lipid to nascent proteins by oligosaccharyltransferases. The assembly of dolichol-linked oligosaccharides begins on the cytosolic side of the endoplasmic reticulum membrane and finishes in its lumen. RFT1 could mediate the translocation of the cytosolically oriented intermediate DolPP-GlcNAc2Man5, produced by ALG11, into the ER lumen where dolichol-linked oligosaccharides assembly continues. However, the intramembrane lipid transporter activity could not be confirmed in vitro.</text>
</comment>
<comment type="caution">
    <text evidence="11">Lacks conserved residue(s) required for the propagation of feature annotation.</text>
</comment>
<comment type="similarity">
    <text evidence="3">Belongs to the PHF5 family.</text>
</comment>
<keyword evidence="5 11" id="KW-0812">Transmembrane</keyword>
<dbReference type="GO" id="GO:0006488">
    <property type="term" value="P:dolichol-linked oligosaccharide biosynthetic process"/>
    <property type="evidence" value="ECO:0007669"/>
    <property type="project" value="InterPro"/>
</dbReference>
<evidence type="ECO:0000313" key="12">
    <source>
        <dbReference type="EMBL" id="CAG8443330.1"/>
    </source>
</evidence>
<evidence type="ECO:0000256" key="9">
    <source>
        <dbReference type="ARBA" id="ARBA00044793"/>
    </source>
</evidence>
<accession>A0A9N8V596</accession>
<evidence type="ECO:0000256" key="5">
    <source>
        <dbReference type="ARBA" id="ARBA00022692"/>
    </source>
</evidence>
<dbReference type="PANTHER" id="PTHR13117">
    <property type="entry name" value="ENDOPLASMIC RETICULUM MULTISPAN TRANSMEMBRANE PROTEIN-RELATED"/>
    <property type="match status" value="1"/>
</dbReference>
<feature type="transmembrane region" description="Helical" evidence="11">
    <location>
        <begin position="218"/>
        <end position="246"/>
    </location>
</feature>
<keyword evidence="8 11" id="KW-0472">Membrane</keyword>
<comment type="pathway">
    <text evidence="2">Protein modification; protein glycosylation.</text>
</comment>
<dbReference type="GO" id="GO:0005789">
    <property type="term" value="C:endoplasmic reticulum membrane"/>
    <property type="evidence" value="ECO:0007669"/>
    <property type="project" value="UniProtKB-SubCell"/>
</dbReference>
<dbReference type="Pfam" id="PF04506">
    <property type="entry name" value="Rft-1"/>
    <property type="match status" value="2"/>
</dbReference>
<protein>
    <recommendedName>
        <fullName evidence="9 11">Man(5)GlcNAc(2)-PP-dolichol translocation protein RFT1</fullName>
    </recommendedName>
</protein>
<evidence type="ECO:0000256" key="6">
    <source>
        <dbReference type="ARBA" id="ARBA00022824"/>
    </source>
</evidence>
<dbReference type="PANTHER" id="PTHR13117:SF5">
    <property type="entry name" value="PROTEIN RFT1 HOMOLOG"/>
    <property type="match status" value="1"/>
</dbReference>
<dbReference type="GO" id="GO:0000398">
    <property type="term" value="P:mRNA splicing, via spliceosome"/>
    <property type="evidence" value="ECO:0007669"/>
    <property type="project" value="InterPro"/>
</dbReference>
<evidence type="ECO:0000256" key="3">
    <source>
        <dbReference type="ARBA" id="ARBA00008626"/>
    </source>
</evidence>
<evidence type="ECO:0000256" key="4">
    <source>
        <dbReference type="ARBA" id="ARBA00010288"/>
    </source>
</evidence>
<keyword evidence="6 11" id="KW-0256">Endoplasmic reticulum</keyword>
<keyword evidence="13" id="KW-1185">Reference proteome</keyword>
<evidence type="ECO:0000313" key="13">
    <source>
        <dbReference type="Proteomes" id="UP000789706"/>
    </source>
</evidence>
<name>A0A9N8V596_9GLOM</name>
<gene>
    <name evidence="12" type="ORF">DEBURN_LOCUS1614</name>
</gene>
<dbReference type="Pfam" id="PF03660">
    <property type="entry name" value="PHF5"/>
    <property type="match status" value="2"/>
</dbReference>
<sequence length="583" mass="64794">MIFGSMRERALMASAIPSSGYPQRVLREKPQNNDIIIEEEDGSKDVEHILSSSVSGASSLVLLQLISFRCALLRSGNTVINNGDDDIKNESSSNSSSGEKVVLVNSRKGSMQKIINLSYIPIPIGIIITFLVCAFQIFYATEETFATPYFITSVILYGLAAFGELLIEPLYIIAMNNLIYKLRVGCEGIGVIVRCLITLGLTILGVHKIDNDNEDNKYGILAFAIAQFTYTLILMVGYIGYFLYYWNIGLLIPRKLQDESNPEDQGIYAFVVNYGSLIVRILFQPLEETAKKTSLVMSLKILTTLIKFHILLGLIFIGLATNYTGALIDILVGSMWSQSPAPLALSFYCLYVPIMGINGITEAFVAAVATKETLNTLNYWLIAFSAGFVGNGIIFMKILSAGAIGLVAANALNLLTRILWSWKFIKTYFLKDRGASKKDLEELQQMLIISNLTPKPLIWISFMISWGITFWSNQYIGWNTLDAKIKHIGIGIFCAVFVSEMAKHHPDLIMCRKQPGIAIGRLCEKCDGKCTPLFGRCVICGAPGVSDAYYCKECVLQEKDIVNLGSSKTDLFYERKKYGFKKR</sequence>
<organism evidence="12 13">
    <name type="scientific">Diversispora eburnea</name>
    <dbReference type="NCBI Taxonomy" id="1213867"/>
    <lineage>
        <taxon>Eukaryota</taxon>
        <taxon>Fungi</taxon>
        <taxon>Fungi incertae sedis</taxon>
        <taxon>Mucoromycota</taxon>
        <taxon>Glomeromycotina</taxon>
        <taxon>Glomeromycetes</taxon>
        <taxon>Diversisporales</taxon>
        <taxon>Diversisporaceae</taxon>
        <taxon>Diversispora</taxon>
    </lineage>
</organism>
<comment type="similarity">
    <text evidence="4 11">Belongs to the RFT1 family.</text>
</comment>
<feature type="transmembrane region" description="Helical" evidence="11">
    <location>
        <begin position="188"/>
        <end position="206"/>
    </location>
</feature>
<proteinExistence type="inferred from homology"/>
<keyword evidence="11" id="KW-0813">Transport</keyword>
<feature type="transmembrane region" description="Helical" evidence="11">
    <location>
        <begin position="343"/>
        <end position="365"/>
    </location>
</feature>
<feature type="transmembrane region" description="Helical" evidence="11">
    <location>
        <begin position="377"/>
        <end position="396"/>
    </location>
</feature>
<evidence type="ECO:0000256" key="2">
    <source>
        <dbReference type="ARBA" id="ARBA00004922"/>
    </source>
</evidence>
<feature type="transmembrane region" description="Helical" evidence="11">
    <location>
        <begin position="306"/>
        <end position="331"/>
    </location>
</feature>
<feature type="transmembrane region" description="Helical" evidence="11">
    <location>
        <begin position="403"/>
        <end position="422"/>
    </location>
</feature>
<evidence type="ECO:0000256" key="1">
    <source>
        <dbReference type="ARBA" id="ARBA00004477"/>
    </source>
</evidence>
<dbReference type="InterPro" id="IPR005345">
    <property type="entry name" value="PHF5"/>
</dbReference>